<dbReference type="PANTHER" id="PTHR14217:SF39">
    <property type="entry name" value="INOSITOL-TETRAKISPHOSPHATE 1-KINASE 3"/>
    <property type="match status" value="1"/>
</dbReference>
<proteinExistence type="inferred from homology"/>
<feature type="compositionally biased region" description="Low complexity" evidence="10">
    <location>
        <begin position="463"/>
        <end position="473"/>
    </location>
</feature>
<evidence type="ECO:0000256" key="10">
    <source>
        <dbReference type="SAM" id="MobiDB-lite"/>
    </source>
</evidence>
<feature type="compositionally biased region" description="Low complexity" evidence="10">
    <location>
        <begin position="58"/>
        <end position="69"/>
    </location>
</feature>
<evidence type="ECO:0000256" key="1">
    <source>
        <dbReference type="ARBA" id="ARBA00001946"/>
    </source>
</evidence>
<dbReference type="GO" id="GO:0047325">
    <property type="term" value="F:inositol-3,4,5,6-tetrakisphosphate 1-kinase activity"/>
    <property type="evidence" value="ECO:0007669"/>
    <property type="project" value="InterPro"/>
</dbReference>
<comment type="caution">
    <text evidence="13">The sequence shown here is derived from an EMBL/GenBank/DDBJ whole genome shotgun (WGS) entry which is preliminary data.</text>
</comment>
<dbReference type="GO" id="GO:0052725">
    <property type="term" value="F:inositol-1,3,4-trisphosphate 6-kinase activity"/>
    <property type="evidence" value="ECO:0007669"/>
    <property type="project" value="InterPro"/>
</dbReference>
<sequence length="596" mass="62287">MALQHQQSSAIRTVGLAFLPKKLPRVLTPKMRDLAVAAGLWLVALEPHLPLHEQQAAPPGSGQQSGTSTESAACLSNGATGPTFDIILHKLHADPVWEAHLEQYVASHPGVRVLDSPNAIHNTEDRTAMLAAIPPTGLLLRLPEPSPGTQQDPISDLHPSWGQESQSGSVAGVALSDPRKRHYQEVRMRTTAVRDSSAASPAGSGGCSAGHGSRLLSVRRPMQVVVPSRKALHALATRDGGMRPTGLRPPFILKTQRADAGGVNGHGLAVALTWNELIQKGEALQATASAAGTDASVAVSASAAFGGGRGSGNGNDASVVRNSNGDGVSDGEGDHGGGWEPLIIQQYVPHEEALYKVYVLGRYVRVERRASLTLQQLGALQIPHPLPAPAANQTECDRQQQQPDADPDYPGHAASATVAAAAAQLLQNLSSQPQPQPPLKPQQRHAAHGESHSAADREGGLEADGSSDSGRAAAASGSTACLDVSVLEVVARELSLRMGLTMFNFDVVVPVPELPELSVAGETSEPARKTEEVGDPGTRGEMGNDDVDADDGVGDDACVIYVVDVNYFPGYDKLPGWEAHMVAHLRAVADGLATGS</sequence>
<feature type="region of interest" description="Disordered" evidence="10">
    <location>
        <begin position="191"/>
        <end position="213"/>
    </location>
</feature>
<dbReference type="Gene3D" id="3.30.470.20">
    <property type="entry name" value="ATP-grasp fold, B domain"/>
    <property type="match status" value="1"/>
</dbReference>
<comment type="cofactor">
    <cofactor evidence="1">
        <name>Mg(2+)</name>
        <dbReference type="ChEBI" id="CHEBI:18420"/>
    </cofactor>
</comment>
<keyword evidence="15" id="KW-1185">Reference proteome</keyword>
<feature type="compositionally biased region" description="Low complexity" evidence="10">
    <location>
        <begin position="399"/>
        <end position="415"/>
    </location>
</feature>
<evidence type="ECO:0000256" key="8">
    <source>
        <dbReference type="ARBA" id="ARBA00022840"/>
    </source>
</evidence>
<feature type="region of interest" description="Disordered" evidence="10">
    <location>
        <begin position="385"/>
        <end position="415"/>
    </location>
</feature>
<evidence type="ECO:0000256" key="6">
    <source>
        <dbReference type="ARBA" id="ARBA00022741"/>
    </source>
</evidence>
<evidence type="ECO:0000256" key="4">
    <source>
        <dbReference type="ARBA" id="ARBA00022679"/>
    </source>
</evidence>
<keyword evidence="5" id="KW-0479">Metal-binding</keyword>
<keyword evidence="4" id="KW-0808">Transferase</keyword>
<accession>A0A8J4CZ78</accession>
<comment type="similarity">
    <text evidence="2">Belongs to the ITPK1 family.</text>
</comment>
<dbReference type="Pfam" id="PF17927">
    <property type="entry name" value="Ins134_P3_kin_N"/>
    <property type="match status" value="1"/>
</dbReference>
<dbReference type="PANTHER" id="PTHR14217">
    <property type="entry name" value="INOSITOL-TETRAKISPHOSPHATE 1-KINASE"/>
    <property type="match status" value="1"/>
</dbReference>
<reference evidence="13" key="1">
    <citation type="journal article" date="2021" name="Proc. Natl. Acad. Sci. U.S.A.">
        <title>Three genomes in the algal genus Volvox reveal the fate of a haploid sex-determining region after a transition to homothallism.</title>
        <authorList>
            <person name="Yamamoto K."/>
            <person name="Hamaji T."/>
            <person name="Kawai-Toyooka H."/>
            <person name="Matsuzaki R."/>
            <person name="Takahashi F."/>
            <person name="Nishimura Y."/>
            <person name="Kawachi M."/>
            <person name="Noguchi H."/>
            <person name="Minakuchi Y."/>
            <person name="Umen J.G."/>
            <person name="Toyoda A."/>
            <person name="Nozaki H."/>
        </authorList>
    </citation>
    <scope>NUCLEOTIDE SEQUENCE</scope>
    <source>
        <strain evidence="14">NIES-3785</strain>
        <strain evidence="13">NIES-3786</strain>
    </source>
</reference>
<comment type="subunit">
    <text evidence="3">Monomer.</text>
</comment>
<evidence type="ECO:0000313" key="15">
    <source>
        <dbReference type="Proteomes" id="UP000747110"/>
    </source>
</evidence>
<dbReference type="Proteomes" id="UP000722791">
    <property type="component" value="Unassembled WGS sequence"/>
</dbReference>
<evidence type="ECO:0000259" key="12">
    <source>
        <dbReference type="Pfam" id="PF17927"/>
    </source>
</evidence>
<name>A0A8J4CZ78_9CHLO</name>
<dbReference type="GO" id="GO:0032957">
    <property type="term" value="P:inositol trisphosphate metabolic process"/>
    <property type="evidence" value="ECO:0007669"/>
    <property type="project" value="InterPro"/>
</dbReference>
<dbReference type="Proteomes" id="UP000747110">
    <property type="component" value="Unassembled WGS sequence"/>
</dbReference>
<gene>
    <name evidence="13" type="ORF">Vretifemale_20161</name>
    <name evidence="14" type="ORF">Vretimale_19462</name>
</gene>
<feature type="domain" description="Inositol-tetrakisphosphate 1-kinase N-terminal" evidence="12">
    <location>
        <begin position="83"/>
        <end position="120"/>
    </location>
</feature>
<evidence type="ECO:0000256" key="5">
    <source>
        <dbReference type="ARBA" id="ARBA00022723"/>
    </source>
</evidence>
<dbReference type="GO" id="GO:0005737">
    <property type="term" value="C:cytoplasm"/>
    <property type="evidence" value="ECO:0007669"/>
    <property type="project" value="TreeGrafter"/>
</dbReference>
<evidence type="ECO:0000256" key="2">
    <source>
        <dbReference type="ARBA" id="ARBA00009601"/>
    </source>
</evidence>
<dbReference type="GO" id="GO:0052726">
    <property type="term" value="F:inositol-1,3,4-trisphosphate 5-kinase activity"/>
    <property type="evidence" value="ECO:0007669"/>
    <property type="project" value="InterPro"/>
</dbReference>
<dbReference type="InterPro" id="IPR008656">
    <property type="entry name" value="Inositol_tetrakis-P_1-kinase"/>
</dbReference>
<dbReference type="EMBL" id="BNCP01000081">
    <property type="protein sequence ID" value="GIL92662.1"/>
    <property type="molecule type" value="Genomic_DNA"/>
</dbReference>
<dbReference type="OrthoDB" id="545737at2759"/>
<feature type="region of interest" description="Disordered" evidence="10">
    <location>
        <begin position="144"/>
        <end position="174"/>
    </location>
</feature>
<dbReference type="InterPro" id="IPR040464">
    <property type="entry name" value="InsP(3)kin_ATP-grasp"/>
</dbReference>
<dbReference type="GO" id="GO:0000287">
    <property type="term" value="F:magnesium ion binding"/>
    <property type="evidence" value="ECO:0007669"/>
    <property type="project" value="InterPro"/>
</dbReference>
<keyword evidence="8" id="KW-0067">ATP-binding</keyword>
<protein>
    <submittedName>
        <fullName evidence="13">Uncharacterized protein</fullName>
    </submittedName>
</protein>
<feature type="region of interest" description="Disordered" evidence="10">
    <location>
        <begin position="53"/>
        <end position="74"/>
    </location>
</feature>
<dbReference type="GO" id="GO:0005524">
    <property type="term" value="F:ATP binding"/>
    <property type="evidence" value="ECO:0007669"/>
    <property type="project" value="UniProtKB-KW"/>
</dbReference>
<keyword evidence="7" id="KW-0418">Kinase</keyword>
<evidence type="ECO:0000259" key="11">
    <source>
        <dbReference type="Pfam" id="PF05770"/>
    </source>
</evidence>
<dbReference type="AlphaFoldDB" id="A0A8J4CZ78"/>
<evidence type="ECO:0000256" key="3">
    <source>
        <dbReference type="ARBA" id="ARBA00011245"/>
    </source>
</evidence>
<feature type="compositionally biased region" description="Basic and acidic residues" evidence="10">
    <location>
        <begin position="447"/>
        <end position="460"/>
    </location>
</feature>
<feature type="region of interest" description="Disordered" evidence="10">
    <location>
        <begin position="305"/>
        <end position="335"/>
    </location>
</feature>
<keyword evidence="9" id="KW-0460">Magnesium</keyword>
<evidence type="ECO:0000313" key="14">
    <source>
        <dbReference type="EMBL" id="GIM16889.1"/>
    </source>
</evidence>
<dbReference type="Pfam" id="PF05770">
    <property type="entry name" value="Ins134_P3_kin"/>
    <property type="match status" value="1"/>
</dbReference>
<feature type="domain" description="Inositol 1,3,4-trisphosphate 5/6-kinase ATP-grasp" evidence="11">
    <location>
        <begin position="341"/>
        <end position="373"/>
    </location>
</feature>
<organism evidence="13 15">
    <name type="scientific">Volvox reticuliferus</name>
    <dbReference type="NCBI Taxonomy" id="1737510"/>
    <lineage>
        <taxon>Eukaryota</taxon>
        <taxon>Viridiplantae</taxon>
        <taxon>Chlorophyta</taxon>
        <taxon>core chlorophytes</taxon>
        <taxon>Chlorophyceae</taxon>
        <taxon>CS clade</taxon>
        <taxon>Chlamydomonadales</taxon>
        <taxon>Volvocaceae</taxon>
        <taxon>Volvox</taxon>
    </lineage>
</organism>
<feature type="region of interest" description="Disordered" evidence="10">
    <location>
        <begin position="430"/>
        <end position="473"/>
    </location>
</feature>
<dbReference type="EMBL" id="BNCQ01000086">
    <property type="protein sequence ID" value="GIM16889.1"/>
    <property type="molecule type" value="Genomic_DNA"/>
</dbReference>
<evidence type="ECO:0000313" key="13">
    <source>
        <dbReference type="EMBL" id="GIL92662.1"/>
    </source>
</evidence>
<evidence type="ECO:0000256" key="7">
    <source>
        <dbReference type="ARBA" id="ARBA00022777"/>
    </source>
</evidence>
<dbReference type="InterPro" id="IPR041429">
    <property type="entry name" value="ITPK1_N"/>
</dbReference>
<keyword evidence="6" id="KW-0547">Nucleotide-binding</keyword>
<feature type="region of interest" description="Disordered" evidence="10">
    <location>
        <begin position="519"/>
        <end position="549"/>
    </location>
</feature>
<evidence type="ECO:0000256" key="9">
    <source>
        <dbReference type="ARBA" id="ARBA00022842"/>
    </source>
</evidence>